<dbReference type="Pfam" id="PF00005">
    <property type="entry name" value="ABC_tran"/>
    <property type="match status" value="1"/>
</dbReference>
<dbReference type="PROSITE" id="PS50893">
    <property type="entry name" value="ABC_TRANSPORTER_2"/>
    <property type="match status" value="1"/>
</dbReference>
<dbReference type="InterPro" id="IPR027417">
    <property type="entry name" value="P-loop_NTPase"/>
</dbReference>
<keyword evidence="4 7" id="KW-0067">ATP-binding</keyword>
<dbReference type="SUPFAM" id="SSF52540">
    <property type="entry name" value="P-loop containing nucleoside triphosphate hydrolases"/>
    <property type="match status" value="1"/>
</dbReference>
<keyword evidence="5" id="KW-0029">Amino-acid transport</keyword>
<proteinExistence type="inferred from homology"/>
<dbReference type="Proteomes" id="UP000633205">
    <property type="component" value="Unassembled WGS sequence"/>
</dbReference>
<evidence type="ECO:0000256" key="4">
    <source>
        <dbReference type="ARBA" id="ARBA00022840"/>
    </source>
</evidence>
<evidence type="ECO:0000259" key="6">
    <source>
        <dbReference type="PROSITE" id="PS50893"/>
    </source>
</evidence>
<evidence type="ECO:0000256" key="3">
    <source>
        <dbReference type="ARBA" id="ARBA00022741"/>
    </source>
</evidence>
<accession>A0A917DCD3</accession>
<dbReference type="SMART" id="SM00382">
    <property type="entry name" value="AAA"/>
    <property type="match status" value="1"/>
</dbReference>
<dbReference type="PROSITE" id="PS00211">
    <property type="entry name" value="ABC_TRANSPORTER_1"/>
    <property type="match status" value="1"/>
</dbReference>
<dbReference type="InterPro" id="IPR017871">
    <property type="entry name" value="ABC_transporter-like_CS"/>
</dbReference>
<dbReference type="AlphaFoldDB" id="A0A917DCD3"/>
<comment type="similarity">
    <text evidence="1">Belongs to the ABC transporter superfamily.</text>
</comment>
<dbReference type="InterPro" id="IPR003439">
    <property type="entry name" value="ABC_transporter-like_ATP-bd"/>
</dbReference>
<dbReference type="PANTHER" id="PTHR43820">
    <property type="entry name" value="HIGH-AFFINITY BRANCHED-CHAIN AMINO ACID TRANSPORT ATP-BINDING PROTEIN LIVF"/>
    <property type="match status" value="1"/>
</dbReference>
<organism evidence="7 8">
    <name type="scientific">Microbacterium faecale</name>
    <dbReference type="NCBI Taxonomy" id="1804630"/>
    <lineage>
        <taxon>Bacteria</taxon>
        <taxon>Bacillati</taxon>
        <taxon>Actinomycetota</taxon>
        <taxon>Actinomycetes</taxon>
        <taxon>Micrococcales</taxon>
        <taxon>Microbacteriaceae</taxon>
        <taxon>Microbacterium</taxon>
    </lineage>
</organism>
<evidence type="ECO:0000313" key="7">
    <source>
        <dbReference type="EMBL" id="GGD25592.1"/>
    </source>
</evidence>
<dbReference type="EMBL" id="BMHO01000001">
    <property type="protein sequence ID" value="GGD25592.1"/>
    <property type="molecule type" value="Genomic_DNA"/>
</dbReference>
<evidence type="ECO:0000256" key="1">
    <source>
        <dbReference type="ARBA" id="ARBA00005417"/>
    </source>
</evidence>
<feature type="domain" description="ABC transporter" evidence="6">
    <location>
        <begin position="17"/>
        <end position="255"/>
    </location>
</feature>
<dbReference type="CDD" id="cd03224">
    <property type="entry name" value="ABC_TM1139_LivF_branched"/>
    <property type="match status" value="1"/>
</dbReference>
<name>A0A917DCD3_9MICO</name>
<keyword evidence="8" id="KW-1185">Reference proteome</keyword>
<dbReference type="PANTHER" id="PTHR43820:SF4">
    <property type="entry name" value="HIGH-AFFINITY BRANCHED-CHAIN AMINO ACID TRANSPORT ATP-BINDING PROTEIN LIVF"/>
    <property type="match status" value="1"/>
</dbReference>
<dbReference type="InterPro" id="IPR052156">
    <property type="entry name" value="BCAA_Transport_ATP-bd_LivF"/>
</dbReference>
<keyword evidence="3" id="KW-0547">Nucleotide-binding</keyword>
<evidence type="ECO:0000256" key="2">
    <source>
        <dbReference type="ARBA" id="ARBA00022448"/>
    </source>
</evidence>
<dbReference type="Gene3D" id="3.40.50.300">
    <property type="entry name" value="P-loop containing nucleotide triphosphate hydrolases"/>
    <property type="match status" value="1"/>
</dbReference>
<dbReference type="GO" id="GO:0005524">
    <property type="term" value="F:ATP binding"/>
    <property type="evidence" value="ECO:0007669"/>
    <property type="project" value="UniProtKB-KW"/>
</dbReference>
<keyword evidence="2" id="KW-0813">Transport</keyword>
<dbReference type="GO" id="GO:0016887">
    <property type="term" value="F:ATP hydrolysis activity"/>
    <property type="evidence" value="ECO:0007669"/>
    <property type="project" value="InterPro"/>
</dbReference>
<comment type="caution">
    <text evidence="7">The sequence shown here is derived from an EMBL/GenBank/DDBJ whole genome shotgun (WGS) entry which is preliminary data.</text>
</comment>
<sequence>MPVSPETRPRTQNEPMLELTGLSVSYSGGAVRALQDVSLTVHRGQIVVLLGVNGAGKTTTLSTVCGLLPFTGGTVDAGTVLFDGEDLKGKNPSSRVHRGISMVMEGRRVFPDLTVEENLVAGGFTRTAAESREARDRVLTMFPILAGRRKQMAGLMSGGEQQMLAIGRALMQRPTLLMLDEPSLGLAPLIVQQIKQHIVDINAEGTSVLLIEQNAAMALSIADYAYVLDGKTVAHHGTGAELLADSSVQELYLGIAGEGRRSFRGAREERREGGPL</sequence>
<dbReference type="GO" id="GO:0015658">
    <property type="term" value="F:branched-chain amino acid transmembrane transporter activity"/>
    <property type="evidence" value="ECO:0007669"/>
    <property type="project" value="TreeGrafter"/>
</dbReference>
<protein>
    <submittedName>
        <fullName evidence="7">ABC transporter ATP-binding protein</fullName>
    </submittedName>
</protein>
<evidence type="ECO:0000256" key="5">
    <source>
        <dbReference type="ARBA" id="ARBA00022970"/>
    </source>
</evidence>
<reference evidence="7" key="1">
    <citation type="journal article" date="2014" name="Int. J. Syst. Evol. Microbiol.">
        <title>Complete genome sequence of Corynebacterium casei LMG S-19264T (=DSM 44701T), isolated from a smear-ripened cheese.</title>
        <authorList>
            <consortium name="US DOE Joint Genome Institute (JGI-PGF)"/>
            <person name="Walter F."/>
            <person name="Albersmeier A."/>
            <person name="Kalinowski J."/>
            <person name="Ruckert C."/>
        </authorList>
    </citation>
    <scope>NUCLEOTIDE SEQUENCE</scope>
    <source>
        <strain evidence="7">CGMCC 1.15152</strain>
    </source>
</reference>
<evidence type="ECO:0000313" key="8">
    <source>
        <dbReference type="Proteomes" id="UP000633205"/>
    </source>
</evidence>
<gene>
    <name evidence="7" type="ORF">GCM10010915_01960</name>
</gene>
<dbReference type="GO" id="GO:0015807">
    <property type="term" value="P:L-amino acid transport"/>
    <property type="evidence" value="ECO:0007669"/>
    <property type="project" value="TreeGrafter"/>
</dbReference>
<dbReference type="InterPro" id="IPR003593">
    <property type="entry name" value="AAA+_ATPase"/>
</dbReference>
<reference evidence="7" key="2">
    <citation type="submission" date="2020-09" db="EMBL/GenBank/DDBJ databases">
        <authorList>
            <person name="Sun Q."/>
            <person name="Zhou Y."/>
        </authorList>
    </citation>
    <scope>NUCLEOTIDE SEQUENCE</scope>
    <source>
        <strain evidence="7">CGMCC 1.15152</strain>
    </source>
</reference>